<dbReference type="PROSITE" id="PS51873">
    <property type="entry name" value="TRIAD"/>
    <property type="match status" value="1"/>
</dbReference>
<name>A0A8J8P0N7_HALGN</name>
<dbReference type="SUPFAM" id="SSF57850">
    <property type="entry name" value="RING/U-box"/>
    <property type="match status" value="3"/>
</dbReference>
<dbReference type="InterPro" id="IPR045840">
    <property type="entry name" value="Ariadne"/>
</dbReference>
<dbReference type="EMBL" id="RRYP01002503">
    <property type="protein sequence ID" value="TNV84703.1"/>
    <property type="molecule type" value="Genomic_DNA"/>
</dbReference>
<dbReference type="InterPro" id="IPR013083">
    <property type="entry name" value="Znf_RING/FYVE/PHD"/>
</dbReference>
<dbReference type="Pfam" id="PF01485">
    <property type="entry name" value="IBR"/>
    <property type="match status" value="1"/>
</dbReference>
<accession>A0A8J8P0N7</accession>
<dbReference type="GO" id="GO:0016567">
    <property type="term" value="P:protein ubiquitination"/>
    <property type="evidence" value="ECO:0007669"/>
    <property type="project" value="InterPro"/>
</dbReference>
<evidence type="ECO:0000256" key="7">
    <source>
        <dbReference type="ARBA" id="ARBA00022786"/>
    </source>
</evidence>
<evidence type="ECO:0000256" key="1">
    <source>
        <dbReference type="ARBA" id="ARBA00001798"/>
    </source>
</evidence>
<evidence type="ECO:0000256" key="10">
    <source>
        <dbReference type="SAM" id="MobiDB-lite"/>
    </source>
</evidence>
<feature type="domain" description="RING-type" evidence="12">
    <location>
        <begin position="138"/>
        <end position="352"/>
    </location>
</feature>
<gene>
    <name evidence="13" type="ORF">FGO68_gene3546</name>
</gene>
<protein>
    <recommendedName>
        <fullName evidence="2">RBR-type E3 ubiquitin transferase</fullName>
        <ecNumber evidence="2">2.3.2.31</ecNumber>
    </recommendedName>
</protein>
<feature type="compositionally biased region" description="Acidic residues" evidence="10">
    <location>
        <begin position="13"/>
        <end position="23"/>
    </location>
</feature>
<dbReference type="EC" id="2.3.2.31" evidence="2"/>
<keyword evidence="6 9" id="KW-0863">Zinc-finger</keyword>
<keyword evidence="4" id="KW-0479">Metal-binding</keyword>
<keyword evidence="5" id="KW-0677">Repeat</keyword>
<comment type="catalytic activity">
    <reaction evidence="1">
        <text>[E2 ubiquitin-conjugating enzyme]-S-ubiquitinyl-L-cysteine + [acceptor protein]-L-lysine = [E2 ubiquitin-conjugating enzyme]-L-cysteine + [acceptor protein]-N(6)-ubiquitinyl-L-lysine.</text>
        <dbReference type="EC" id="2.3.2.31"/>
    </reaction>
</comment>
<evidence type="ECO:0000313" key="14">
    <source>
        <dbReference type="Proteomes" id="UP000785679"/>
    </source>
</evidence>
<dbReference type="Pfam" id="PF19422">
    <property type="entry name" value="Ariadne"/>
    <property type="match status" value="1"/>
</dbReference>
<dbReference type="InterPro" id="IPR002867">
    <property type="entry name" value="IBR_dom"/>
</dbReference>
<feature type="region of interest" description="Disordered" evidence="10">
    <location>
        <begin position="1"/>
        <end position="39"/>
    </location>
</feature>
<dbReference type="InterPro" id="IPR044066">
    <property type="entry name" value="TRIAD_supradom"/>
</dbReference>
<sequence length="505" mass="58758">MERENSYVSPNVDLEDGWGDEGSYEQSMERQASVQSAGIGGAGVEKEEVDKNGFIVQKLENIEKTQWRIVRETNETLGLTDDQSIILLRAFKWNTEKFQDKWLSTDNHSKLLIEQGLEFDQKIAKSFPYVNATLKSANQGYCQICYSQFNSTNAKADSLKCGHEFCSGDWTDYLSARVNQGFQFCISTTCPQHQCNMAVPHSMFVKYLTGADLKTYQKWFCKSYTDDNKKVRWCPFAGCDYCVIYKDGGIMEVNCKCGNSFCFKCGQESHKPSDCDNTKQWNLKNSAESENITWIMANTKDCPKCNKPIEKNQGCNHMTCRLCRHEFCWLCTGDWKEHGSATGGYYQCNKYDAAKKSGDQTILSKEKKIDDAKNELKKYMFYFERFNNHHKAEKHAKELLPVIQNKILMLHDVKNYPVGELNFLEEAINQVVRCRQVLKYTYVHGYYIKNEMELNLFQSMQEMLEKFCEHLHELIEKPLDPYLDPNIIERTPFYRYRDEQFARGR</sequence>
<evidence type="ECO:0000256" key="4">
    <source>
        <dbReference type="ARBA" id="ARBA00022723"/>
    </source>
</evidence>
<evidence type="ECO:0000256" key="5">
    <source>
        <dbReference type="ARBA" id="ARBA00022737"/>
    </source>
</evidence>
<dbReference type="OrthoDB" id="10009520at2759"/>
<keyword evidence="7" id="KW-0833">Ubl conjugation pathway</keyword>
<dbReference type="InterPro" id="IPR031127">
    <property type="entry name" value="E3_UB_ligase_RBR"/>
</dbReference>
<dbReference type="SMART" id="SM00647">
    <property type="entry name" value="IBR"/>
    <property type="match status" value="2"/>
</dbReference>
<dbReference type="CDD" id="cd22583">
    <property type="entry name" value="Rcat_RBR_ARI7-like"/>
    <property type="match status" value="1"/>
</dbReference>
<evidence type="ECO:0000256" key="9">
    <source>
        <dbReference type="PROSITE-ProRule" id="PRU00047"/>
    </source>
</evidence>
<evidence type="ECO:0000256" key="8">
    <source>
        <dbReference type="ARBA" id="ARBA00022833"/>
    </source>
</evidence>
<dbReference type="GO" id="GO:0008270">
    <property type="term" value="F:zinc ion binding"/>
    <property type="evidence" value="ECO:0007669"/>
    <property type="project" value="UniProtKB-KW"/>
</dbReference>
<evidence type="ECO:0000313" key="13">
    <source>
        <dbReference type="EMBL" id="TNV84703.1"/>
    </source>
</evidence>
<evidence type="ECO:0000259" key="11">
    <source>
        <dbReference type="PROSITE" id="PS50158"/>
    </source>
</evidence>
<keyword evidence="8" id="KW-0862">Zinc</keyword>
<keyword evidence="3" id="KW-0808">Transferase</keyword>
<dbReference type="Gene3D" id="1.20.120.1750">
    <property type="match status" value="1"/>
</dbReference>
<evidence type="ECO:0000256" key="3">
    <source>
        <dbReference type="ARBA" id="ARBA00022679"/>
    </source>
</evidence>
<dbReference type="Pfam" id="PF22191">
    <property type="entry name" value="IBR_1"/>
    <property type="match status" value="1"/>
</dbReference>
<dbReference type="InterPro" id="IPR001878">
    <property type="entry name" value="Znf_CCHC"/>
</dbReference>
<proteinExistence type="predicted"/>
<feature type="compositionally biased region" description="Polar residues" evidence="10">
    <location>
        <begin position="24"/>
        <end position="36"/>
    </location>
</feature>
<dbReference type="PROSITE" id="PS50158">
    <property type="entry name" value="ZF_CCHC"/>
    <property type="match status" value="1"/>
</dbReference>
<dbReference type="AlphaFoldDB" id="A0A8J8P0N7"/>
<evidence type="ECO:0000256" key="6">
    <source>
        <dbReference type="ARBA" id="ARBA00022771"/>
    </source>
</evidence>
<keyword evidence="14" id="KW-1185">Reference proteome</keyword>
<feature type="domain" description="CCHC-type" evidence="11">
    <location>
        <begin position="262"/>
        <end position="275"/>
    </location>
</feature>
<dbReference type="PANTHER" id="PTHR11685">
    <property type="entry name" value="RBR FAMILY RING FINGER AND IBR DOMAIN-CONTAINING"/>
    <property type="match status" value="1"/>
</dbReference>
<reference evidence="13" key="1">
    <citation type="submission" date="2019-06" db="EMBL/GenBank/DDBJ databases">
        <authorList>
            <person name="Zheng W."/>
        </authorList>
    </citation>
    <scope>NUCLEOTIDE SEQUENCE</scope>
    <source>
        <strain evidence="13">QDHG01</strain>
    </source>
</reference>
<dbReference type="GO" id="GO:0003676">
    <property type="term" value="F:nucleic acid binding"/>
    <property type="evidence" value="ECO:0007669"/>
    <property type="project" value="InterPro"/>
</dbReference>
<dbReference type="Gene3D" id="3.30.40.10">
    <property type="entry name" value="Zinc/RING finger domain, C3HC4 (zinc finger)"/>
    <property type="match status" value="1"/>
</dbReference>
<dbReference type="Proteomes" id="UP000785679">
    <property type="component" value="Unassembled WGS sequence"/>
</dbReference>
<organism evidence="13 14">
    <name type="scientific">Halteria grandinella</name>
    <dbReference type="NCBI Taxonomy" id="5974"/>
    <lineage>
        <taxon>Eukaryota</taxon>
        <taxon>Sar</taxon>
        <taxon>Alveolata</taxon>
        <taxon>Ciliophora</taxon>
        <taxon>Intramacronucleata</taxon>
        <taxon>Spirotrichea</taxon>
        <taxon>Stichotrichia</taxon>
        <taxon>Sporadotrichida</taxon>
        <taxon>Halteriidae</taxon>
        <taxon>Halteria</taxon>
    </lineage>
</organism>
<comment type="caution">
    <text evidence="13">The sequence shown here is derived from an EMBL/GenBank/DDBJ whole genome shotgun (WGS) entry which is preliminary data.</text>
</comment>
<evidence type="ECO:0000259" key="12">
    <source>
        <dbReference type="PROSITE" id="PS51873"/>
    </source>
</evidence>
<dbReference type="CDD" id="cd20346">
    <property type="entry name" value="BRcat_RBR_ANKIB1"/>
    <property type="match status" value="1"/>
</dbReference>
<evidence type="ECO:0000256" key="2">
    <source>
        <dbReference type="ARBA" id="ARBA00012251"/>
    </source>
</evidence>
<dbReference type="GO" id="GO:0061630">
    <property type="term" value="F:ubiquitin protein ligase activity"/>
    <property type="evidence" value="ECO:0007669"/>
    <property type="project" value="UniProtKB-EC"/>
</dbReference>